<proteinExistence type="predicted"/>
<feature type="domain" description="OmpR/PhoB-type" evidence="5">
    <location>
        <begin position="124"/>
        <end position="222"/>
    </location>
</feature>
<dbReference type="Pfam" id="PF00486">
    <property type="entry name" value="Trans_reg_C"/>
    <property type="match status" value="1"/>
</dbReference>
<dbReference type="PANTHER" id="PTHR48111:SF36">
    <property type="entry name" value="TRANSCRIPTIONAL REGULATORY PROTEIN CUTR"/>
    <property type="match status" value="1"/>
</dbReference>
<accession>A0ABU5YPY1</accession>
<evidence type="ECO:0000256" key="2">
    <source>
        <dbReference type="PROSITE-ProRule" id="PRU00169"/>
    </source>
</evidence>
<dbReference type="RefSeq" id="WP_224861562.1">
    <property type="nucleotide sequence ID" value="NZ_JAYJJS010000026.1"/>
</dbReference>
<evidence type="ECO:0000259" key="5">
    <source>
        <dbReference type="PROSITE" id="PS51755"/>
    </source>
</evidence>
<evidence type="ECO:0000313" key="7">
    <source>
        <dbReference type="Proteomes" id="UP001299046"/>
    </source>
</evidence>
<evidence type="ECO:0000256" key="3">
    <source>
        <dbReference type="PROSITE-ProRule" id="PRU01091"/>
    </source>
</evidence>
<dbReference type="InterPro" id="IPR036388">
    <property type="entry name" value="WH-like_DNA-bd_sf"/>
</dbReference>
<feature type="modified residue" description="4-aspartylphosphate" evidence="2">
    <location>
        <position position="51"/>
    </location>
</feature>
<dbReference type="PROSITE" id="PS51755">
    <property type="entry name" value="OMPR_PHOB"/>
    <property type="match status" value="1"/>
</dbReference>
<feature type="DNA-binding region" description="OmpR/PhoB-type" evidence="3">
    <location>
        <begin position="124"/>
        <end position="222"/>
    </location>
</feature>
<dbReference type="SMART" id="SM00448">
    <property type="entry name" value="REC"/>
    <property type="match status" value="1"/>
</dbReference>
<evidence type="ECO:0000313" key="6">
    <source>
        <dbReference type="EMBL" id="MEB3051489.1"/>
    </source>
</evidence>
<dbReference type="Gene3D" id="1.10.10.10">
    <property type="entry name" value="Winged helix-like DNA-binding domain superfamily/Winged helix DNA-binding domain"/>
    <property type="match status" value="1"/>
</dbReference>
<dbReference type="SUPFAM" id="SSF52172">
    <property type="entry name" value="CheY-like"/>
    <property type="match status" value="1"/>
</dbReference>
<feature type="domain" description="Response regulatory" evidence="4">
    <location>
        <begin position="2"/>
        <end position="116"/>
    </location>
</feature>
<dbReference type="InterPro" id="IPR011006">
    <property type="entry name" value="CheY-like_superfamily"/>
</dbReference>
<dbReference type="InterPro" id="IPR039420">
    <property type="entry name" value="WalR-like"/>
</dbReference>
<reference evidence="6 7" key="1">
    <citation type="submission" date="2023-12" db="EMBL/GenBank/DDBJ databases">
        <title>Description of new species of Mycobacterium terrae complex isolated from sewage at the Sao Paulo Zoological Park Foundation in Brazil.</title>
        <authorList>
            <person name="Romagnoli C.L."/>
            <person name="Conceicao E.C."/>
            <person name="Machado E."/>
            <person name="Barreto L.B.P.F."/>
            <person name="Sharma A."/>
            <person name="Silva N.M."/>
            <person name="Marques L.E."/>
            <person name="Juliana M.A."/>
            <person name="Lourenco M.C.S."/>
            <person name="Digiampietri L.A."/>
            <person name="Suffys P.N."/>
            <person name="Viana-Niero C."/>
        </authorList>
    </citation>
    <scope>NUCLEOTIDE SEQUENCE [LARGE SCALE GENOMIC DNA]</scope>
    <source>
        <strain evidence="6 7">MYC123</strain>
    </source>
</reference>
<dbReference type="Proteomes" id="UP001299046">
    <property type="component" value="Unassembled WGS sequence"/>
</dbReference>
<dbReference type="InterPro" id="IPR001789">
    <property type="entry name" value="Sig_transdc_resp-reg_receiver"/>
</dbReference>
<dbReference type="PROSITE" id="PS50110">
    <property type="entry name" value="RESPONSE_REGULATORY"/>
    <property type="match status" value="1"/>
</dbReference>
<dbReference type="PANTHER" id="PTHR48111">
    <property type="entry name" value="REGULATOR OF RPOS"/>
    <property type="match status" value="1"/>
</dbReference>
<dbReference type="EMBL" id="JAYJJT010000022">
    <property type="protein sequence ID" value="MEB3051489.1"/>
    <property type="molecule type" value="Genomic_DNA"/>
</dbReference>
<organism evidence="6 7">
    <name type="scientific">[Mycobacterium] zoologicum</name>
    <dbReference type="NCBI Taxonomy" id="2872311"/>
    <lineage>
        <taxon>Bacteria</taxon>
        <taxon>Bacillati</taxon>
        <taxon>Actinomycetota</taxon>
        <taxon>Actinomycetes</taxon>
        <taxon>Mycobacteriales</taxon>
        <taxon>Mycobacteriaceae</taxon>
        <taxon>Mycolicibacter</taxon>
    </lineage>
</organism>
<gene>
    <name evidence="6" type="ORF">KV112_17390</name>
</gene>
<dbReference type="Gene3D" id="6.10.250.690">
    <property type="match status" value="1"/>
</dbReference>
<comment type="caution">
    <text evidence="6">The sequence shown here is derived from an EMBL/GenBank/DDBJ whole genome shotgun (WGS) entry which is preliminary data.</text>
</comment>
<name>A0ABU5YPY1_9MYCO</name>
<dbReference type="InterPro" id="IPR001867">
    <property type="entry name" value="OmpR/PhoB-type_DNA-bd"/>
</dbReference>
<keyword evidence="2" id="KW-0597">Phosphoprotein</keyword>
<dbReference type="SMART" id="SM00862">
    <property type="entry name" value="Trans_reg_C"/>
    <property type="match status" value="1"/>
</dbReference>
<dbReference type="Pfam" id="PF00072">
    <property type="entry name" value="Response_reg"/>
    <property type="match status" value="1"/>
</dbReference>
<dbReference type="CDD" id="cd00383">
    <property type="entry name" value="trans_reg_C"/>
    <property type="match status" value="1"/>
</dbReference>
<evidence type="ECO:0000259" key="4">
    <source>
        <dbReference type="PROSITE" id="PS50110"/>
    </source>
</evidence>
<protein>
    <submittedName>
        <fullName evidence="6">Response regulator transcription factor</fullName>
    </submittedName>
</protein>
<keyword evidence="7" id="KW-1185">Reference proteome</keyword>
<evidence type="ECO:0000256" key="1">
    <source>
        <dbReference type="ARBA" id="ARBA00023125"/>
    </source>
</evidence>
<keyword evidence="1 3" id="KW-0238">DNA-binding</keyword>
<dbReference type="Gene3D" id="3.40.50.2300">
    <property type="match status" value="1"/>
</dbReference>
<sequence>MRILLVEDETRLAETVRRGLVSEGFVVDVEHDGAEGLEAALAGEYDVIVLDIMLPGLSGYQVLRELREQQVWTPVLMLSAKDGEYDLADAFDIGADDYLTKPFSFVVLVARLRALMRRGAPERPTVLTAGTLTLDPARRRVTRGDTVLSLTPREFGVLHFLLRHRGDVVTKSEILRSVWDTNYSGDDNVVEVYIGYLRRKIDAPFGLATIETVRGAGYRLCSDTDG</sequence>